<feature type="topological domain" description="Periplasmic" evidence="10">
    <location>
        <begin position="26"/>
        <end position="184"/>
    </location>
</feature>
<name>V4R641_9CAUL</name>
<dbReference type="GO" id="GO:0005507">
    <property type="term" value="F:copper ion binding"/>
    <property type="evidence" value="ECO:0007669"/>
    <property type="project" value="InterPro"/>
</dbReference>
<evidence type="ECO:0000256" key="7">
    <source>
        <dbReference type="ARBA" id="ARBA00022989"/>
    </source>
</evidence>
<evidence type="ECO:0000256" key="3">
    <source>
        <dbReference type="ARBA" id="ARBA00009620"/>
    </source>
</evidence>
<comment type="subcellular location">
    <subcellularLocation>
        <location evidence="2 10">Cell inner membrane</location>
        <topology evidence="2 10">Single-pass type II membrane protein</topology>
        <orientation evidence="2 10">Periplasmic side</orientation>
    </subcellularLocation>
</comment>
<dbReference type="InterPro" id="IPR023471">
    <property type="entry name" value="CtaG/Cox11_dom_sf"/>
</dbReference>
<evidence type="ECO:0000256" key="5">
    <source>
        <dbReference type="ARBA" id="ARBA00022692"/>
    </source>
</evidence>
<comment type="similarity">
    <text evidence="3 10">Belongs to the COX11/CtaG family.</text>
</comment>
<organism evidence="11 12">
    <name type="scientific">Asticcacaulis benevestitus DSM 16100 = ATCC BAA-896</name>
    <dbReference type="NCBI Taxonomy" id="1121022"/>
    <lineage>
        <taxon>Bacteria</taxon>
        <taxon>Pseudomonadati</taxon>
        <taxon>Pseudomonadota</taxon>
        <taxon>Alphaproteobacteria</taxon>
        <taxon>Caulobacterales</taxon>
        <taxon>Caulobacteraceae</taxon>
        <taxon>Asticcacaulis</taxon>
    </lineage>
</organism>
<evidence type="ECO:0000256" key="6">
    <source>
        <dbReference type="ARBA" id="ARBA00022968"/>
    </source>
</evidence>
<dbReference type="HAMAP" id="MF_00155">
    <property type="entry name" value="CtaG"/>
    <property type="match status" value="1"/>
</dbReference>
<dbReference type="EMBL" id="AWGB01000048">
    <property type="protein sequence ID" value="ESQ86938.1"/>
    <property type="molecule type" value="Genomic_DNA"/>
</dbReference>
<protein>
    <recommendedName>
        <fullName evidence="4 10">Cytochrome c oxidase assembly protein CtaG</fullName>
    </recommendedName>
</protein>
<dbReference type="GO" id="GO:0005886">
    <property type="term" value="C:plasma membrane"/>
    <property type="evidence" value="ECO:0007669"/>
    <property type="project" value="UniProtKB-SubCell"/>
</dbReference>
<dbReference type="NCBIfam" id="NF003465">
    <property type="entry name" value="PRK05089.1"/>
    <property type="match status" value="1"/>
</dbReference>
<sequence length="184" mass="20254">MSKNTRVVLSLVGALVFMGGLAYASVPLYRAFCNATGFNGTARKAKATLAGIHTDSNSIVRVRFDTNTNGVPWSFKPEKKYVDTRVGKTALIYFTVKNNADHPITARATYNVLPDTMGPYFMKTQCFCFQDMTLQAGESLKIPVVYFLDPKLMTNTDTKSVGDVTLSYTFFESKDPKANAKTAS</sequence>
<gene>
    <name evidence="10" type="primary">ctaG</name>
    <name evidence="11" type="ORF">ABENE_17775</name>
</gene>
<evidence type="ECO:0000256" key="1">
    <source>
        <dbReference type="ARBA" id="ARBA00004007"/>
    </source>
</evidence>
<dbReference type="InterPro" id="IPR007533">
    <property type="entry name" value="Cyt_c_oxidase_assmbl_CtaG"/>
</dbReference>
<reference evidence="11 12" key="1">
    <citation type="journal article" date="2014" name="Nature">
        <title>Sequential evolution of bacterial morphology by co-option of a developmental regulator.</title>
        <authorList>
            <person name="Jiang C."/>
            <person name="Brown P.J."/>
            <person name="Ducret A."/>
            <person name="Brun Y.V."/>
        </authorList>
    </citation>
    <scope>NUCLEOTIDE SEQUENCE [LARGE SCALE GENOMIC DNA]</scope>
    <source>
        <strain evidence="11 12">DSM 16100</strain>
    </source>
</reference>
<dbReference type="Pfam" id="PF04442">
    <property type="entry name" value="CtaG_Cox11"/>
    <property type="match status" value="1"/>
</dbReference>
<dbReference type="PIRSF" id="PIRSF005413">
    <property type="entry name" value="COX11"/>
    <property type="match status" value="1"/>
</dbReference>
<evidence type="ECO:0000256" key="9">
    <source>
        <dbReference type="ARBA" id="ARBA00023136"/>
    </source>
</evidence>
<comment type="caution">
    <text evidence="11">The sequence shown here is derived from an EMBL/GenBank/DDBJ whole genome shotgun (WGS) entry which is preliminary data.</text>
</comment>
<feature type="topological domain" description="Cytoplasmic" evidence="10">
    <location>
        <begin position="1"/>
        <end position="6"/>
    </location>
</feature>
<keyword evidence="6 10" id="KW-0735">Signal-anchor</keyword>
<keyword evidence="9 10" id="KW-0472">Membrane</keyword>
<comment type="function">
    <text evidence="1 10">Exerts its effect at some terminal stage of cytochrome c oxidase synthesis, probably by being involved in the insertion of the copper B into subunit I.</text>
</comment>
<dbReference type="SUPFAM" id="SSF110111">
    <property type="entry name" value="Ctag/Cox11"/>
    <property type="match status" value="1"/>
</dbReference>
<keyword evidence="10" id="KW-0997">Cell inner membrane</keyword>
<dbReference type="Gene3D" id="2.60.370.10">
    <property type="entry name" value="Ctag/Cox11"/>
    <property type="match status" value="1"/>
</dbReference>
<proteinExistence type="inferred from homology"/>
<keyword evidence="7 10" id="KW-1133">Transmembrane helix</keyword>
<dbReference type="eggNOG" id="COG3175">
    <property type="taxonomic scope" value="Bacteria"/>
</dbReference>
<keyword evidence="10" id="KW-1003">Cell membrane</keyword>
<evidence type="ECO:0000313" key="11">
    <source>
        <dbReference type="EMBL" id="ESQ86938.1"/>
    </source>
</evidence>
<dbReference type="AlphaFoldDB" id="V4R641"/>
<evidence type="ECO:0000256" key="10">
    <source>
        <dbReference type="HAMAP-Rule" id="MF_00155"/>
    </source>
</evidence>
<dbReference type="PANTHER" id="PTHR21320:SF3">
    <property type="entry name" value="CYTOCHROME C OXIDASE ASSEMBLY PROTEIN COX11, MITOCHONDRIAL-RELATED"/>
    <property type="match status" value="1"/>
</dbReference>
<dbReference type="PANTHER" id="PTHR21320">
    <property type="entry name" value="CYTOCHROME C OXIDASE ASSEMBLY PROTEIN COX11-RELATED"/>
    <property type="match status" value="1"/>
</dbReference>
<dbReference type="GO" id="GO:0008535">
    <property type="term" value="P:respiratory chain complex IV assembly"/>
    <property type="evidence" value="ECO:0007669"/>
    <property type="project" value="UniProtKB-UniRule"/>
</dbReference>
<dbReference type="OrthoDB" id="9804841at2"/>
<accession>V4R641</accession>
<evidence type="ECO:0000313" key="12">
    <source>
        <dbReference type="Proteomes" id="UP000017837"/>
    </source>
</evidence>
<keyword evidence="12" id="KW-1185">Reference proteome</keyword>
<evidence type="ECO:0000256" key="8">
    <source>
        <dbReference type="ARBA" id="ARBA00023008"/>
    </source>
</evidence>
<dbReference type="PATRIC" id="fig|1121022.4.peg.3635"/>
<keyword evidence="5 10" id="KW-0812">Transmembrane</keyword>
<dbReference type="Proteomes" id="UP000017837">
    <property type="component" value="Unassembled WGS sequence"/>
</dbReference>
<evidence type="ECO:0000256" key="2">
    <source>
        <dbReference type="ARBA" id="ARBA00004382"/>
    </source>
</evidence>
<evidence type="ECO:0000256" key="4">
    <source>
        <dbReference type="ARBA" id="ARBA00015384"/>
    </source>
</evidence>
<keyword evidence="8 10" id="KW-0186">Copper</keyword>
<dbReference type="STRING" id="1121022.GCA_000376105_02167"/>